<reference evidence="5" key="1">
    <citation type="submission" date="2018-06" db="EMBL/GenBank/DDBJ databases">
        <authorList>
            <person name="Zhirakovskaya E."/>
        </authorList>
    </citation>
    <scope>NUCLEOTIDE SEQUENCE</scope>
</reference>
<dbReference type="GO" id="GO:0005524">
    <property type="term" value="F:ATP binding"/>
    <property type="evidence" value="ECO:0007669"/>
    <property type="project" value="UniProtKB-KW"/>
</dbReference>
<keyword evidence="1" id="KW-0813">Transport</keyword>
<dbReference type="GO" id="GO:0016887">
    <property type="term" value="F:ATP hydrolysis activity"/>
    <property type="evidence" value="ECO:0007669"/>
    <property type="project" value="InterPro"/>
</dbReference>
<dbReference type="InterPro" id="IPR027417">
    <property type="entry name" value="P-loop_NTPase"/>
</dbReference>
<evidence type="ECO:0000259" key="4">
    <source>
        <dbReference type="PROSITE" id="PS50893"/>
    </source>
</evidence>
<keyword evidence="2" id="KW-0547">Nucleotide-binding</keyword>
<evidence type="ECO:0000256" key="3">
    <source>
        <dbReference type="ARBA" id="ARBA00022840"/>
    </source>
</evidence>
<protein>
    <recommendedName>
        <fullName evidence="4">ABC transporter domain-containing protein</fullName>
    </recommendedName>
</protein>
<dbReference type="Pfam" id="PF00005">
    <property type="entry name" value="ABC_tran"/>
    <property type="match status" value="1"/>
</dbReference>
<dbReference type="InterPro" id="IPR050166">
    <property type="entry name" value="ABC_transporter_ATP-bind"/>
</dbReference>
<dbReference type="EMBL" id="UOEU01000364">
    <property type="protein sequence ID" value="VAW32486.1"/>
    <property type="molecule type" value="Genomic_DNA"/>
</dbReference>
<organism evidence="5">
    <name type="scientific">hydrothermal vent metagenome</name>
    <dbReference type="NCBI Taxonomy" id="652676"/>
    <lineage>
        <taxon>unclassified sequences</taxon>
        <taxon>metagenomes</taxon>
        <taxon>ecological metagenomes</taxon>
    </lineage>
</organism>
<evidence type="ECO:0000256" key="1">
    <source>
        <dbReference type="ARBA" id="ARBA00022448"/>
    </source>
</evidence>
<name>A0A3B0VK50_9ZZZZ</name>
<dbReference type="InterPro" id="IPR003439">
    <property type="entry name" value="ABC_transporter-like_ATP-bd"/>
</dbReference>
<dbReference type="PROSITE" id="PS00211">
    <property type="entry name" value="ABC_TRANSPORTER_1"/>
    <property type="match status" value="1"/>
</dbReference>
<dbReference type="SMART" id="SM00382">
    <property type="entry name" value="AAA"/>
    <property type="match status" value="1"/>
</dbReference>
<keyword evidence="3" id="KW-0067">ATP-binding</keyword>
<proteinExistence type="predicted"/>
<dbReference type="CDD" id="cd03293">
    <property type="entry name" value="ABC_NrtD_SsuB_transporters"/>
    <property type="match status" value="1"/>
</dbReference>
<accession>A0A3B0VK50</accession>
<dbReference type="InterPro" id="IPR003593">
    <property type="entry name" value="AAA+_ATPase"/>
</dbReference>
<dbReference type="AlphaFoldDB" id="A0A3B0VK50"/>
<dbReference type="PANTHER" id="PTHR42788:SF20">
    <property type="entry name" value="ABC TRANSPORTER ATP-BINDING PROTEIN"/>
    <property type="match status" value="1"/>
</dbReference>
<evidence type="ECO:0000313" key="5">
    <source>
        <dbReference type="EMBL" id="VAW32486.1"/>
    </source>
</evidence>
<dbReference type="InterPro" id="IPR017871">
    <property type="entry name" value="ABC_transporter-like_CS"/>
</dbReference>
<dbReference type="SUPFAM" id="SSF52540">
    <property type="entry name" value="P-loop containing nucleoside triphosphate hydrolases"/>
    <property type="match status" value="1"/>
</dbReference>
<dbReference type="PROSITE" id="PS50893">
    <property type="entry name" value="ABC_TRANSPORTER_2"/>
    <property type="match status" value="1"/>
</dbReference>
<evidence type="ECO:0000256" key="2">
    <source>
        <dbReference type="ARBA" id="ARBA00022741"/>
    </source>
</evidence>
<dbReference type="PANTHER" id="PTHR42788">
    <property type="entry name" value="TAURINE IMPORT ATP-BINDING PROTEIN-RELATED"/>
    <property type="match status" value="1"/>
</dbReference>
<sequence>MQDKQVPLNIEITELSHRYHTENGAIDALNEINLHIEAGEFVSLVGVSGCGKSTLMRLVAGLQAPTQGQVLLGGSLPTAVRAKKQIGWMAQQAALLPWRTVLENVSLPQKINRQNGPNPTSSRGQAVSKPIDLLEMVGLADFAHAYPHTLSGGMQQRAALARTLATGASLWLMDEPFAALDELTREMLAQELLQLWRQFRPTVLWITHNLHEAIRLSDRVVVLTPRPGRVAGELTVPLPRPRDDTSEPFQNLLRQARTLLRREQAHG</sequence>
<feature type="domain" description="ABC transporter" evidence="4">
    <location>
        <begin position="10"/>
        <end position="250"/>
    </location>
</feature>
<dbReference type="Gene3D" id="3.40.50.300">
    <property type="entry name" value="P-loop containing nucleotide triphosphate hydrolases"/>
    <property type="match status" value="1"/>
</dbReference>
<gene>
    <name evidence="5" type="ORF">MNBD_CHLOROFLEXI01-1538</name>
</gene>